<comment type="caution">
    <text evidence="1">The sequence shown here is derived from an EMBL/GenBank/DDBJ whole genome shotgun (WGS) entry which is preliminary data.</text>
</comment>
<gene>
    <name evidence="1" type="ORF">M094_0031</name>
</gene>
<evidence type="ECO:0000313" key="2">
    <source>
        <dbReference type="Proteomes" id="UP000028013"/>
    </source>
</evidence>
<sequence length="43" mass="4901">MVENEANVVGMLQMKSNSRNLKKMVIPNKRVTLSVAPCWLLEQ</sequence>
<name>A0A078S291_BACUN</name>
<evidence type="ECO:0000313" key="1">
    <source>
        <dbReference type="EMBL" id="KDS52430.1"/>
    </source>
</evidence>
<organism evidence="1 2">
    <name type="scientific">Bacteroides uniformis str. 3978 T3 ii</name>
    <dbReference type="NCBI Taxonomy" id="1339349"/>
    <lineage>
        <taxon>Bacteria</taxon>
        <taxon>Pseudomonadati</taxon>
        <taxon>Bacteroidota</taxon>
        <taxon>Bacteroidia</taxon>
        <taxon>Bacteroidales</taxon>
        <taxon>Bacteroidaceae</taxon>
        <taxon>Bacteroides</taxon>
    </lineage>
</organism>
<reference evidence="1 2" key="1">
    <citation type="submission" date="2014-04" db="EMBL/GenBank/DDBJ databases">
        <authorList>
            <person name="Sears C."/>
            <person name="Carroll K."/>
            <person name="Sack B.R."/>
            <person name="Qadri F."/>
            <person name="Myers L.L."/>
            <person name="Chung G.-T."/>
            <person name="Escheverria P."/>
            <person name="Fraser C.M."/>
            <person name="Sadzewicz L."/>
            <person name="Shefchek K.A."/>
            <person name="Tallon L."/>
            <person name="Das S.P."/>
            <person name="Daugherty S."/>
            <person name="Mongodin E.F."/>
        </authorList>
    </citation>
    <scope>NUCLEOTIDE SEQUENCE [LARGE SCALE GENOMIC DNA]</scope>
    <source>
        <strain evidence="1 2">3978 T3 ii</strain>
    </source>
</reference>
<dbReference type="EMBL" id="JNHN01000159">
    <property type="protein sequence ID" value="KDS52430.1"/>
    <property type="molecule type" value="Genomic_DNA"/>
</dbReference>
<protein>
    <submittedName>
        <fullName evidence="1">Uncharacterized protein</fullName>
    </submittedName>
</protein>
<dbReference type="AlphaFoldDB" id="A0A078S291"/>
<proteinExistence type="predicted"/>
<accession>A0A078S291</accession>
<dbReference type="Proteomes" id="UP000028013">
    <property type="component" value="Unassembled WGS sequence"/>
</dbReference>